<protein>
    <recommendedName>
        <fullName evidence="1">Ubiquitin-like domain-containing protein</fullName>
    </recommendedName>
</protein>
<dbReference type="Proteomes" id="UP000807769">
    <property type="component" value="Unassembled WGS sequence"/>
</dbReference>
<organism evidence="2 3">
    <name type="scientific">Suillus subaureus</name>
    <dbReference type="NCBI Taxonomy" id="48587"/>
    <lineage>
        <taxon>Eukaryota</taxon>
        <taxon>Fungi</taxon>
        <taxon>Dikarya</taxon>
        <taxon>Basidiomycota</taxon>
        <taxon>Agaricomycotina</taxon>
        <taxon>Agaricomycetes</taxon>
        <taxon>Agaricomycetidae</taxon>
        <taxon>Boletales</taxon>
        <taxon>Suillineae</taxon>
        <taxon>Suillaceae</taxon>
        <taxon>Suillus</taxon>
    </lineage>
</organism>
<dbReference type="GeneID" id="64636985"/>
<dbReference type="RefSeq" id="XP_041192008.1">
    <property type="nucleotide sequence ID" value="XM_041342969.1"/>
</dbReference>
<accession>A0A9P7JCJ8</accession>
<proteinExistence type="predicted"/>
<reference evidence="2" key="1">
    <citation type="journal article" date="2020" name="New Phytol.">
        <title>Comparative genomics reveals dynamic genome evolution in host specialist ectomycorrhizal fungi.</title>
        <authorList>
            <person name="Lofgren L.A."/>
            <person name="Nguyen N.H."/>
            <person name="Vilgalys R."/>
            <person name="Ruytinx J."/>
            <person name="Liao H.L."/>
            <person name="Branco S."/>
            <person name="Kuo A."/>
            <person name="LaButti K."/>
            <person name="Lipzen A."/>
            <person name="Andreopoulos W."/>
            <person name="Pangilinan J."/>
            <person name="Riley R."/>
            <person name="Hundley H."/>
            <person name="Na H."/>
            <person name="Barry K."/>
            <person name="Grigoriev I.V."/>
            <person name="Stajich J.E."/>
            <person name="Kennedy P.G."/>
        </authorList>
    </citation>
    <scope>NUCLEOTIDE SEQUENCE</scope>
    <source>
        <strain evidence="2">MN1</strain>
    </source>
</reference>
<dbReference type="AlphaFoldDB" id="A0A9P7JCJ8"/>
<keyword evidence="3" id="KW-1185">Reference proteome</keyword>
<evidence type="ECO:0000313" key="2">
    <source>
        <dbReference type="EMBL" id="KAG1814672.1"/>
    </source>
</evidence>
<dbReference type="Pfam" id="PF22893">
    <property type="entry name" value="ULD_2"/>
    <property type="match status" value="1"/>
</dbReference>
<name>A0A9P7JCJ8_9AGAM</name>
<evidence type="ECO:0000259" key="1">
    <source>
        <dbReference type="Pfam" id="PF22893"/>
    </source>
</evidence>
<feature type="domain" description="Ubiquitin-like" evidence="1">
    <location>
        <begin position="94"/>
        <end position="179"/>
    </location>
</feature>
<dbReference type="InterPro" id="IPR054464">
    <property type="entry name" value="ULD_fung"/>
</dbReference>
<dbReference type="EMBL" id="JABBWG010000020">
    <property type="protein sequence ID" value="KAG1814672.1"/>
    <property type="molecule type" value="Genomic_DNA"/>
</dbReference>
<sequence>MLQDTSARVTTLRERCLTSTSVTQAIAGCFTEIDRYLADYLWLSQIQSRRDTHEALTILRREQADRQKFLMTIESIVIRGQASVGPSVSHLAGTVTLVDATGHNHPISLNFCASFQQFNNMLQVLFERHAKEAQIQRRYIEEGKYDLCIDEGTQVTPLTSDKWSSIEPGTTIVMRVTIQQKTRSGVEVDYRCHFCGAVNRLDAKSVKYRSRGRTVCSTDCQECKRRFQITRDEHKRITPSSNSDFNYTTDAETLLVRNFHVEEIVCHLGTSLAMLS</sequence>
<gene>
    <name evidence="2" type="ORF">BJ212DRAFT_346392</name>
</gene>
<dbReference type="OrthoDB" id="2672490at2759"/>
<evidence type="ECO:0000313" key="3">
    <source>
        <dbReference type="Proteomes" id="UP000807769"/>
    </source>
</evidence>
<comment type="caution">
    <text evidence="2">The sequence shown here is derived from an EMBL/GenBank/DDBJ whole genome shotgun (WGS) entry which is preliminary data.</text>
</comment>